<dbReference type="EMBL" id="JBHMFI010000001">
    <property type="protein sequence ID" value="MFB9073163.1"/>
    <property type="molecule type" value="Genomic_DNA"/>
</dbReference>
<proteinExistence type="predicted"/>
<reference evidence="1 2" key="1">
    <citation type="submission" date="2024-09" db="EMBL/GenBank/DDBJ databases">
        <authorList>
            <person name="Sun Q."/>
            <person name="Mori K."/>
        </authorList>
    </citation>
    <scope>NUCLEOTIDE SEQUENCE [LARGE SCALE GENOMIC DNA]</scope>
    <source>
        <strain evidence="1 2">CCM 7609</strain>
    </source>
</reference>
<sequence length="67" mass="7025">MTRGDGKRIPGLYSVRAAAVSVFRGGCRATARGRAQVFGHRMGRDIAALAAEYGSADALERAMEIGA</sequence>
<gene>
    <name evidence="1" type="ORF">ACFFX0_18935</name>
</gene>
<protein>
    <recommendedName>
        <fullName evidence="3">Integrase</fullName>
    </recommendedName>
</protein>
<evidence type="ECO:0000313" key="1">
    <source>
        <dbReference type="EMBL" id="MFB9073163.1"/>
    </source>
</evidence>
<keyword evidence="2" id="KW-1185">Reference proteome</keyword>
<comment type="caution">
    <text evidence="1">The sequence shown here is derived from an EMBL/GenBank/DDBJ whole genome shotgun (WGS) entry which is preliminary data.</text>
</comment>
<evidence type="ECO:0000313" key="2">
    <source>
        <dbReference type="Proteomes" id="UP001589575"/>
    </source>
</evidence>
<dbReference type="Proteomes" id="UP001589575">
    <property type="component" value="Unassembled WGS sequence"/>
</dbReference>
<organism evidence="1 2">
    <name type="scientific">Citricoccus parietis</name>
    <dbReference type="NCBI Taxonomy" id="592307"/>
    <lineage>
        <taxon>Bacteria</taxon>
        <taxon>Bacillati</taxon>
        <taxon>Actinomycetota</taxon>
        <taxon>Actinomycetes</taxon>
        <taxon>Micrococcales</taxon>
        <taxon>Micrococcaceae</taxon>
        <taxon>Citricoccus</taxon>
    </lineage>
</organism>
<name>A0ABV5G2J8_9MICC</name>
<accession>A0ABV5G2J8</accession>
<evidence type="ECO:0008006" key="3">
    <source>
        <dbReference type="Google" id="ProtNLM"/>
    </source>
</evidence>